<name>A0ABR3G026_9AGAR</name>
<proteinExistence type="predicted"/>
<reference evidence="1 2" key="1">
    <citation type="submission" date="2024-02" db="EMBL/GenBank/DDBJ databases">
        <title>A draft genome for the cacao thread blight pathogen Marasmius crinis-equi.</title>
        <authorList>
            <person name="Cohen S.P."/>
            <person name="Baruah I.K."/>
            <person name="Amoako-Attah I."/>
            <person name="Bukari Y."/>
            <person name="Meinhardt L.W."/>
            <person name="Bailey B.A."/>
        </authorList>
    </citation>
    <scope>NUCLEOTIDE SEQUENCE [LARGE SCALE GENOMIC DNA]</scope>
    <source>
        <strain evidence="1 2">GH-76</strain>
    </source>
</reference>
<accession>A0ABR3G026</accession>
<keyword evidence="2" id="KW-1185">Reference proteome</keyword>
<gene>
    <name evidence="1" type="ORF">V5O48_000924</name>
</gene>
<dbReference type="EMBL" id="JBAHYK010000016">
    <property type="protein sequence ID" value="KAL0581135.1"/>
    <property type="molecule type" value="Genomic_DNA"/>
</dbReference>
<organism evidence="1 2">
    <name type="scientific">Marasmius crinis-equi</name>
    <dbReference type="NCBI Taxonomy" id="585013"/>
    <lineage>
        <taxon>Eukaryota</taxon>
        <taxon>Fungi</taxon>
        <taxon>Dikarya</taxon>
        <taxon>Basidiomycota</taxon>
        <taxon>Agaricomycotina</taxon>
        <taxon>Agaricomycetes</taxon>
        <taxon>Agaricomycetidae</taxon>
        <taxon>Agaricales</taxon>
        <taxon>Marasmiineae</taxon>
        <taxon>Marasmiaceae</taxon>
        <taxon>Marasmius</taxon>
    </lineage>
</organism>
<evidence type="ECO:0000313" key="2">
    <source>
        <dbReference type="Proteomes" id="UP001465976"/>
    </source>
</evidence>
<sequence length="354" mass="40123">MSTPAMEFSRLASKVLFEVTSSLLDCFNSLKPQFSAMTRNIRLAAPSHRHEYGLWSTDSQVLCRIALALLPFIVWAVCASAWRKTKSSKQVLPRDPRLSALDAFIIPTQSTRQDARLVSFNRDVSMSIELSDLIGGIYSGSIELRNPLDLQALFQDQLHVGKCKISLRVDSRWRMRILKWVVASYSDARKAYPRSSNKYRDQQTLFLDSIPQSDIEDALSKFLVRLPSGNRAKVVFTARNPHIRFMSKSFLYCAIPFVSNDKAATSLSASLDYVVSRVSRAPGVRILSVTNVSAGYAMSLYEAENELVDDSDTRTRFIEHRGEEAWRKERLLLVWEAGLYASGLLDRWVVVVER</sequence>
<dbReference type="Proteomes" id="UP001465976">
    <property type="component" value="Unassembled WGS sequence"/>
</dbReference>
<comment type="caution">
    <text evidence="1">The sequence shown here is derived from an EMBL/GenBank/DDBJ whole genome shotgun (WGS) entry which is preliminary data.</text>
</comment>
<evidence type="ECO:0000313" key="1">
    <source>
        <dbReference type="EMBL" id="KAL0581135.1"/>
    </source>
</evidence>
<protein>
    <submittedName>
        <fullName evidence="1">Uncharacterized protein</fullName>
    </submittedName>
</protein>